<gene>
    <name evidence="1" type="ORF">PG991_016053</name>
</gene>
<reference evidence="1 2" key="1">
    <citation type="submission" date="2023-01" db="EMBL/GenBank/DDBJ databases">
        <title>Analysis of 21 Apiospora genomes using comparative genomics revels a genus with tremendous synthesis potential of carbohydrate active enzymes and secondary metabolites.</title>
        <authorList>
            <person name="Sorensen T."/>
        </authorList>
    </citation>
    <scope>NUCLEOTIDE SEQUENCE [LARGE SCALE GENOMIC DNA]</scope>
    <source>
        <strain evidence="1 2">CBS 20057</strain>
    </source>
</reference>
<protein>
    <submittedName>
        <fullName evidence="1">Uncharacterized protein</fullName>
    </submittedName>
</protein>
<evidence type="ECO:0000313" key="1">
    <source>
        <dbReference type="EMBL" id="KAK7994465.1"/>
    </source>
</evidence>
<comment type="caution">
    <text evidence="1">The sequence shown here is derived from an EMBL/GenBank/DDBJ whole genome shotgun (WGS) entry which is preliminary data.</text>
</comment>
<proteinExistence type="predicted"/>
<accession>A0ABR1R0K7</accession>
<name>A0ABR1R0K7_9PEZI</name>
<dbReference type="Proteomes" id="UP001396898">
    <property type="component" value="Unassembled WGS sequence"/>
</dbReference>
<keyword evidence="2" id="KW-1185">Reference proteome</keyword>
<evidence type="ECO:0000313" key="2">
    <source>
        <dbReference type="Proteomes" id="UP001396898"/>
    </source>
</evidence>
<sequence>MGVRFGKGNQPYVFLLQSGCSKWLDSKARGRMRKLMVDWDTESKAVVGGKIGALSYYLHRHMLIEHLGGQARERVRHSLLRHPPVFYQRRNVLGLSSRCLNLTIVPKLDSLILHSEPSSSPLAYCEVRRANVDLHFASRRVLIDPGDLIGWDLVSAIGEGARPSLVREPQLGSAVAGRGQVERRSVIAAGCPWNRGEDLVARHIGMACGGTRIFREAKEQVCTTLRY</sequence>
<dbReference type="EMBL" id="JAQQWI010000024">
    <property type="protein sequence ID" value="KAK7994465.1"/>
    <property type="molecule type" value="Genomic_DNA"/>
</dbReference>
<organism evidence="1 2">
    <name type="scientific">Apiospora marii</name>
    <dbReference type="NCBI Taxonomy" id="335849"/>
    <lineage>
        <taxon>Eukaryota</taxon>
        <taxon>Fungi</taxon>
        <taxon>Dikarya</taxon>
        <taxon>Ascomycota</taxon>
        <taxon>Pezizomycotina</taxon>
        <taxon>Sordariomycetes</taxon>
        <taxon>Xylariomycetidae</taxon>
        <taxon>Amphisphaeriales</taxon>
        <taxon>Apiosporaceae</taxon>
        <taxon>Apiospora</taxon>
    </lineage>
</organism>